<sequence>MNDENTFGTPTLPRKAFLLEEELAGRAVGRQSGEIHGSLRALADRQLGAFPSHLRLHPARVPTVDLYLRILQRIGKIDGVHVQGGFGYIIREIRNTARVKGQTAHKRRKIDDTSFRGGFYQFQKLIGDTNDADEIHVHAFHHVLQLHLSSLLLVEEAKASVVDEDVEVGVLGVDGLVRLFHRLVARHVELHGLHVGDAFGLQLLHGRLALSGVTAADDDGVAQLAHLTGGLQTNTTVGASDENGFHYFVD</sequence>
<reference evidence="1 2" key="1">
    <citation type="submission" date="2020-08" db="EMBL/GenBank/DDBJ databases">
        <authorList>
            <person name="Newling K."/>
            <person name="Davey J."/>
            <person name="Forrester S."/>
        </authorList>
    </citation>
    <scope>NUCLEOTIDE SEQUENCE [LARGE SCALE GENOMIC DNA]</scope>
    <source>
        <strain evidence="2">Crithidia deanei Carvalho (ATCC PRA-265)</strain>
    </source>
</reference>
<dbReference type="Proteomes" id="UP000515908">
    <property type="component" value="Chromosome 02"/>
</dbReference>
<gene>
    <name evidence="1" type="ORF">ADEAN_000119700</name>
</gene>
<keyword evidence="2" id="KW-1185">Reference proteome</keyword>
<proteinExistence type="predicted"/>
<evidence type="ECO:0000313" key="2">
    <source>
        <dbReference type="Proteomes" id="UP000515908"/>
    </source>
</evidence>
<dbReference type="VEuPathDB" id="TriTrypDB:ADEAN_000119700"/>
<accession>A0A7G2C3C5</accession>
<protein>
    <submittedName>
        <fullName evidence="1">Uncharacterized protein</fullName>
    </submittedName>
</protein>
<dbReference type="EMBL" id="LR877146">
    <property type="protein sequence ID" value="CAD2213754.1"/>
    <property type="molecule type" value="Genomic_DNA"/>
</dbReference>
<organism evidence="1 2">
    <name type="scientific">Angomonas deanei</name>
    <dbReference type="NCBI Taxonomy" id="59799"/>
    <lineage>
        <taxon>Eukaryota</taxon>
        <taxon>Discoba</taxon>
        <taxon>Euglenozoa</taxon>
        <taxon>Kinetoplastea</taxon>
        <taxon>Metakinetoplastina</taxon>
        <taxon>Trypanosomatida</taxon>
        <taxon>Trypanosomatidae</taxon>
        <taxon>Strigomonadinae</taxon>
        <taxon>Angomonas</taxon>
    </lineage>
</organism>
<name>A0A7G2C3C5_9TRYP</name>
<dbReference type="AlphaFoldDB" id="A0A7G2C3C5"/>
<evidence type="ECO:0000313" key="1">
    <source>
        <dbReference type="EMBL" id="CAD2213754.1"/>
    </source>
</evidence>